<dbReference type="SUPFAM" id="SSF52743">
    <property type="entry name" value="Subtilisin-like"/>
    <property type="match status" value="1"/>
</dbReference>
<accession>A0A7C8VFM0</accession>
<dbReference type="PROSITE" id="PS00136">
    <property type="entry name" value="SUBTILASE_ASP"/>
    <property type="match status" value="1"/>
</dbReference>
<gene>
    <name evidence="4" type="ORF">TWF970_002842</name>
</gene>
<comment type="caution">
    <text evidence="4">The sequence shown here is derived from an EMBL/GenBank/DDBJ whole genome shotgun (WGS) entry which is preliminary data.</text>
</comment>
<feature type="signal peptide" evidence="3">
    <location>
        <begin position="1"/>
        <end position="29"/>
    </location>
</feature>
<evidence type="ECO:0000256" key="3">
    <source>
        <dbReference type="SAM" id="SignalP"/>
    </source>
</evidence>
<dbReference type="InterPro" id="IPR036852">
    <property type="entry name" value="Peptidase_S8/S53_dom_sf"/>
</dbReference>
<keyword evidence="1" id="KW-0378">Hydrolase</keyword>
<keyword evidence="3" id="KW-0732">Signal</keyword>
<reference evidence="4 5" key="1">
    <citation type="submission" date="2020-01" db="EMBL/GenBank/DDBJ databases">
        <authorList>
            <person name="Palmer J.M."/>
        </authorList>
    </citation>
    <scope>NUCLEOTIDE SEQUENCE [LARGE SCALE GENOMIC DNA]</scope>
    <source>
        <strain evidence="4 5">TWF970</strain>
    </source>
</reference>
<evidence type="ECO:0008006" key="6">
    <source>
        <dbReference type="Google" id="ProtNLM"/>
    </source>
</evidence>
<dbReference type="InterPro" id="IPR023827">
    <property type="entry name" value="Peptidase_S8_Asp-AS"/>
</dbReference>
<dbReference type="AlphaFoldDB" id="A0A7C8VFM0"/>
<dbReference type="GO" id="GO:0006508">
    <property type="term" value="P:proteolysis"/>
    <property type="evidence" value="ECO:0007669"/>
    <property type="project" value="InterPro"/>
</dbReference>
<evidence type="ECO:0000256" key="2">
    <source>
        <dbReference type="SAM" id="MobiDB-lite"/>
    </source>
</evidence>
<dbReference type="EMBL" id="JAABOJ010000019">
    <property type="protein sequence ID" value="KAF3280085.1"/>
    <property type="molecule type" value="Genomic_DNA"/>
</dbReference>
<name>A0A7C8VFM0_ORBOL</name>
<protein>
    <recommendedName>
        <fullName evidence="6">Peptidase S8/S53 domain-containing protein</fullName>
    </recommendedName>
</protein>
<feature type="chain" id="PRO_5028956168" description="Peptidase S8/S53 domain-containing protein" evidence="3">
    <location>
        <begin position="30"/>
        <end position="558"/>
    </location>
</feature>
<feature type="region of interest" description="Disordered" evidence="2">
    <location>
        <begin position="160"/>
        <end position="187"/>
    </location>
</feature>
<dbReference type="PRINTS" id="PR00723">
    <property type="entry name" value="SUBTILISIN"/>
</dbReference>
<dbReference type="Proteomes" id="UP000474640">
    <property type="component" value="Unassembled WGS sequence"/>
</dbReference>
<dbReference type="OrthoDB" id="5316554at2759"/>
<evidence type="ECO:0000313" key="4">
    <source>
        <dbReference type="EMBL" id="KAF3280085.1"/>
    </source>
</evidence>
<proteinExistence type="predicted"/>
<dbReference type="GO" id="GO:0004252">
    <property type="term" value="F:serine-type endopeptidase activity"/>
    <property type="evidence" value="ECO:0007669"/>
    <property type="project" value="InterPro"/>
</dbReference>
<organism evidence="4 5">
    <name type="scientific">Orbilia oligospora</name>
    <name type="common">Nematode-trapping fungus</name>
    <name type="synonym">Arthrobotrys oligospora</name>
    <dbReference type="NCBI Taxonomy" id="2813651"/>
    <lineage>
        <taxon>Eukaryota</taxon>
        <taxon>Fungi</taxon>
        <taxon>Dikarya</taxon>
        <taxon>Ascomycota</taxon>
        <taxon>Pezizomycotina</taxon>
        <taxon>Orbiliomycetes</taxon>
        <taxon>Orbiliales</taxon>
        <taxon>Orbiliaceae</taxon>
        <taxon>Orbilia</taxon>
    </lineage>
</organism>
<dbReference type="Gene3D" id="3.40.50.200">
    <property type="entry name" value="Peptidase S8/S53 domain"/>
    <property type="match status" value="1"/>
</dbReference>
<evidence type="ECO:0000313" key="5">
    <source>
        <dbReference type="Proteomes" id="UP000474640"/>
    </source>
</evidence>
<sequence length="558" mass="62530">MARSHQIKDVSFFFLILLGLFFLADFAASERTIPRGELKIGTLEKHLKQATIAITPKYRRKPRDIDRLIEEFKKQAVPPREKSIYKMTSEHLGTWVVVVDIFPDQDPWEGLISKEVFELMEAIIEESSGFGVQGDPAPAWLGPLADALSDDELERMQMGLGNANKKNKRGPGTGDKKKPISKARVGDDLSQADIEPVRSDFIENLIISQPPDTSIKKMNGITYREREAGSGVVVYVMDSGLDFSHKYFDNYRSQFTSPSSLNWLYAGPMPSDERNDDGRPFMGFGDDEPARKIFYTGTVTASKIIGETGIAPSADLVAVKLQTGRNSYSFTNVLDCLLKIFDHFKLLKELDRDNELNYKGAVIIAASGSNQQGYEEETVNNFSKLIIEILFQLGNLNAYTFFSGLSGKETTARFPRSSLTFRKFAPQTARFLEKTSFVGSTDDAKGGVHANKGHVRPRFFAPGTVSAPWLYDHYRGNDKKLPYISQTTTRYASAMAAGVCAALISRGWEDPLQRMEELSYRRKDGSDYPKLIWNGINRSAWPKALQRYPISPKEGGTR</sequence>
<evidence type="ECO:0000256" key="1">
    <source>
        <dbReference type="ARBA" id="ARBA00022801"/>
    </source>
</evidence>
<dbReference type="InterPro" id="IPR015500">
    <property type="entry name" value="Peptidase_S8_subtilisin-rel"/>
</dbReference>